<dbReference type="InterPro" id="IPR045061">
    <property type="entry name" value="FtsZ/CetZ"/>
</dbReference>
<feature type="region of interest" description="Disordered" evidence="8">
    <location>
        <begin position="325"/>
        <end position="368"/>
    </location>
</feature>
<dbReference type="SUPFAM" id="SSF52490">
    <property type="entry name" value="Tubulin nucleotide-binding domain-like"/>
    <property type="match status" value="1"/>
</dbReference>
<evidence type="ECO:0000313" key="12">
    <source>
        <dbReference type="Proteomes" id="UP000468591"/>
    </source>
</evidence>
<evidence type="ECO:0000259" key="10">
    <source>
        <dbReference type="SMART" id="SM00865"/>
    </source>
</evidence>
<feature type="binding site" evidence="5">
    <location>
        <position position="142"/>
    </location>
    <ligand>
        <name>GTP</name>
        <dbReference type="ChEBI" id="CHEBI:37565"/>
    </ligand>
</feature>
<evidence type="ECO:0000256" key="6">
    <source>
        <dbReference type="NCBIfam" id="TIGR00065"/>
    </source>
</evidence>
<dbReference type="Pfam" id="PF12327">
    <property type="entry name" value="FtsZ_C"/>
    <property type="match status" value="1"/>
</dbReference>
<dbReference type="SUPFAM" id="SSF55307">
    <property type="entry name" value="Tubulin C-terminal domain-like"/>
    <property type="match status" value="1"/>
</dbReference>
<evidence type="ECO:0000256" key="7">
    <source>
        <dbReference type="RuleBase" id="RU000631"/>
    </source>
</evidence>
<dbReference type="PRINTS" id="PR00423">
    <property type="entry name" value="CELLDVISFTSZ"/>
</dbReference>
<dbReference type="InterPro" id="IPR020805">
    <property type="entry name" value="Cell_div_FtsZ_CS"/>
</dbReference>
<dbReference type="HAMAP" id="MF_00909">
    <property type="entry name" value="FtsZ"/>
    <property type="match status" value="1"/>
</dbReference>
<comment type="subcellular location">
    <subcellularLocation>
        <location evidence="5">Cytoplasm</location>
    </subcellularLocation>
    <text evidence="5">Assembles at midcell at the inner surface of the cytoplasmic membrane.</text>
</comment>
<dbReference type="GO" id="GO:0000917">
    <property type="term" value="P:division septum assembly"/>
    <property type="evidence" value="ECO:0007669"/>
    <property type="project" value="UniProtKB-KW"/>
</dbReference>
<evidence type="ECO:0000256" key="2">
    <source>
        <dbReference type="ARBA" id="ARBA00022490"/>
    </source>
</evidence>
<dbReference type="InterPro" id="IPR003008">
    <property type="entry name" value="Tubulin_FtsZ_GTPase"/>
</dbReference>
<dbReference type="InterPro" id="IPR018316">
    <property type="entry name" value="Tubulin/FtsZ_2-layer-sand-dom"/>
</dbReference>
<dbReference type="GO" id="GO:0003924">
    <property type="term" value="F:GTPase activity"/>
    <property type="evidence" value="ECO:0007669"/>
    <property type="project" value="UniProtKB-UniRule"/>
</dbReference>
<evidence type="ECO:0000256" key="4">
    <source>
        <dbReference type="ARBA" id="ARBA00023134"/>
    </source>
</evidence>
<feature type="compositionally biased region" description="Low complexity" evidence="8">
    <location>
        <begin position="441"/>
        <end position="474"/>
    </location>
</feature>
<dbReference type="InterPro" id="IPR000158">
    <property type="entry name" value="Cell_div_FtsZ"/>
</dbReference>
<dbReference type="PROSITE" id="PS01135">
    <property type="entry name" value="FTSZ_2"/>
    <property type="match status" value="1"/>
</dbReference>
<feature type="compositionally biased region" description="Low complexity" evidence="8">
    <location>
        <begin position="352"/>
        <end position="368"/>
    </location>
</feature>
<evidence type="ECO:0000256" key="5">
    <source>
        <dbReference type="HAMAP-Rule" id="MF_00909"/>
    </source>
</evidence>
<dbReference type="InterPro" id="IPR008280">
    <property type="entry name" value="Tub_FtsZ_C"/>
</dbReference>
<keyword evidence="2 5" id="KW-0963">Cytoplasm</keyword>
<keyword evidence="4 5" id="KW-0342">GTP-binding</keyword>
<feature type="compositionally biased region" description="Low complexity" evidence="8">
    <location>
        <begin position="502"/>
        <end position="529"/>
    </location>
</feature>
<protein>
    <recommendedName>
        <fullName evidence="5 6">Cell division protein FtsZ</fullName>
    </recommendedName>
</protein>
<dbReference type="RefSeq" id="WP_164351941.1">
    <property type="nucleotide sequence ID" value="NZ_JAABNT010000001.1"/>
</dbReference>
<keyword evidence="5 7" id="KW-0131">Cell cycle</keyword>
<feature type="domain" description="Tubulin/FtsZ 2-layer sandwich" evidence="10">
    <location>
        <begin position="210"/>
        <end position="328"/>
    </location>
</feature>
<dbReference type="Pfam" id="PF00091">
    <property type="entry name" value="Tubulin"/>
    <property type="match status" value="1"/>
</dbReference>
<dbReference type="EMBL" id="JAABNT010000001">
    <property type="protein sequence ID" value="NEK21102.1"/>
    <property type="molecule type" value="Genomic_DNA"/>
</dbReference>
<dbReference type="InterPro" id="IPR037103">
    <property type="entry name" value="Tubulin/FtsZ-like_C"/>
</dbReference>
<evidence type="ECO:0000256" key="3">
    <source>
        <dbReference type="ARBA" id="ARBA00022741"/>
    </source>
</evidence>
<dbReference type="PANTHER" id="PTHR30314">
    <property type="entry name" value="CELL DIVISION PROTEIN FTSZ-RELATED"/>
    <property type="match status" value="1"/>
</dbReference>
<feature type="binding site" evidence="5">
    <location>
        <position position="146"/>
    </location>
    <ligand>
        <name>GTP</name>
        <dbReference type="ChEBI" id="CHEBI:37565"/>
    </ligand>
</feature>
<evidence type="ECO:0000313" key="11">
    <source>
        <dbReference type="EMBL" id="NEK21102.1"/>
    </source>
</evidence>
<proteinExistence type="inferred from homology"/>
<evidence type="ECO:0000256" key="1">
    <source>
        <dbReference type="ARBA" id="ARBA00009690"/>
    </source>
</evidence>
<dbReference type="NCBIfam" id="TIGR00065">
    <property type="entry name" value="ftsZ"/>
    <property type="match status" value="1"/>
</dbReference>
<feature type="binding site" evidence="5">
    <location>
        <begin position="111"/>
        <end position="113"/>
    </location>
    <ligand>
        <name>GTP</name>
        <dbReference type="ChEBI" id="CHEBI:37565"/>
    </ligand>
</feature>
<keyword evidence="12" id="KW-1185">Reference proteome</keyword>
<feature type="binding site" evidence="5">
    <location>
        <begin position="24"/>
        <end position="28"/>
    </location>
    <ligand>
        <name>GTP</name>
        <dbReference type="ChEBI" id="CHEBI:37565"/>
    </ligand>
</feature>
<sequence>MTLNLSMPGQEDLKPRITVFGVGGAGGNAVNNMIEKQLDGVEFVVANTDAQALQQAKSENRVQLGIKVTEGLGAGARASVGAAAAEESIEQIVDHLAGAHMCFITAGMGGGTGTGAAPIIAQAARELGVLTVGVVTKPFQFEGAKRMRQAEDGVEALQKVVDTLIIIPNQNLFRLANEKTTFTEAFSMADDVLYQGVKGVTDLMVRPGLINLDFADVRAVMDEMGKAMMGTGEADGEDRAIQAAEKAIANPLLDEISLRGAKGVLINITGGNDLTLFELDEAANRIREEVDPEANIIVGSTLDEGLGGLMRVSVVATGIDATDVNTEMPVPRRSMSQPLKQQTGSEEKPEEAAVAAAVAASESASDAEQAPLFEELDVQRAAEQEQAEDIFADDAAEADDLPPPAYQPQVAAFEPRNEDDIEAEPETFVAPRAPAPGTPSPEALARLRAAAQKAAPEQTAQTRPAAAPTQQSAPSGQTAAEKPRFGINSLINRMTGHAESDAQPQQRPARQQPPVQQQQPRVAAAPQPAQEHDPDQERIEIPAFLRRQAN</sequence>
<feature type="binding site" evidence="5">
    <location>
        <position position="190"/>
    </location>
    <ligand>
        <name>GTP</name>
        <dbReference type="ChEBI" id="CHEBI:37565"/>
    </ligand>
</feature>
<dbReference type="GO" id="GO:0032153">
    <property type="term" value="C:cell division site"/>
    <property type="evidence" value="ECO:0007669"/>
    <property type="project" value="UniProtKB-UniRule"/>
</dbReference>
<dbReference type="CDD" id="cd02201">
    <property type="entry name" value="FtsZ_type1"/>
    <property type="match status" value="1"/>
</dbReference>
<keyword evidence="5 7" id="KW-0132">Cell division</keyword>
<dbReference type="FunFam" id="3.40.50.1440:FF:000001">
    <property type="entry name" value="Cell division protein FtsZ"/>
    <property type="match status" value="1"/>
</dbReference>
<dbReference type="InterPro" id="IPR036525">
    <property type="entry name" value="Tubulin/FtsZ_GTPase_sf"/>
</dbReference>
<gene>
    <name evidence="5 11" type="primary">ftsZ</name>
    <name evidence="11" type="ORF">GV827_01615</name>
</gene>
<dbReference type="GO" id="GO:0051258">
    <property type="term" value="P:protein polymerization"/>
    <property type="evidence" value="ECO:0007669"/>
    <property type="project" value="UniProtKB-UniRule"/>
</dbReference>
<feature type="domain" description="Tubulin/FtsZ GTPase" evidence="9">
    <location>
        <begin position="16"/>
        <end position="208"/>
    </location>
</feature>
<comment type="function">
    <text evidence="5 7">Essential cell division protein that forms a contractile ring structure (Z ring) at the future cell division site. The regulation of the ring assembly controls the timing and the location of cell division. One of the functions of the FtsZ ring is to recruit other cell division proteins to the septum to produce a new cell wall between the dividing cells. Binds GTP and shows GTPase activity.</text>
</comment>
<dbReference type="GO" id="GO:0005737">
    <property type="term" value="C:cytoplasm"/>
    <property type="evidence" value="ECO:0007669"/>
    <property type="project" value="UniProtKB-SubCell"/>
</dbReference>
<feature type="compositionally biased region" description="Basic and acidic residues" evidence="8">
    <location>
        <begin position="530"/>
        <end position="540"/>
    </location>
</feature>
<feature type="region of interest" description="Disordered" evidence="8">
    <location>
        <begin position="397"/>
        <end position="550"/>
    </location>
</feature>
<comment type="subunit">
    <text evidence="5">Homodimer. Polymerizes to form a dynamic ring structure in a strictly GTP-dependent manner. Interacts directly with several other division proteins.</text>
</comment>
<dbReference type="SMART" id="SM00865">
    <property type="entry name" value="Tubulin_C"/>
    <property type="match status" value="1"/>
</dbReference>
<dbReference type="GO" id="GO:0043093">
    <property type="term" value="P:FtsZ-dependent cytokinesis"/>
    <property type="evidence" value="ECO:0007669"/>
    <property type="project" value="UniProtKB-UniRule"/>
</dbReference>
<dbReference type="GO" id="GO:0005525">
    <property type="term" value="F:GTP binding"/>
    <property type="evidence" value="ECO:0007669"/>
    <property type="project" value="UniProtKB-UniRule"/>
</dbReference>
<dbReference type="InterPro" id="IPR024757">
    <property type="entry name" value="FtsZ_C"/>
</dbReference>
<evidence type="ECO:0000259" key="9">
    <source>
        <dbReference type="SMART" id="SM00864"/>
    </source>
</evidence>
<dbReference type="FunFam" id="3.30.1330.20:FF:000011">
    <property type="entry name" value="Cell division protein FtsZ"/>
    <property type="match status" value="1"/>
</dbReference>
<dbReference type="PANTHER" id="PTHR30314:SF3">
    <property type="entry name" value="MITOCHONDRIAL DIVISION PROTEIN FSZA"/>
    <property type="match status" value="1"/>
</dbReference>
<keyword evidence="3 5" id="KW-0547">Nucleotide-binding</keyword>
<accession>A0A6P0C4U0</accession>
<dbReference type="SMART" id="SM00864">
    <property type="entry name" value="Tubulin"/>
    <property type="match status" value="1"/>
</dbReference>
<dbReference type="AlphaFoldDB" id="A0A6P0C4U0"/>
<evidence type="ECO:0000256" key="8">
    <source>
        <dbReference type="SAM" id="MobiDB-lite"/>
    </source>
</evidence>
<keyword evidence="5 7" id="KW-0717">Septation</keyword>
<organism evidence="11 12">
    <name type="scientific">Sulfitobacter sediminilitoris</name>
    <dbReference type="NCBI Taxonomy" id="2698830"/>
    <lineage>
        <taxon>Bacteria</taxon>
        <taxon>Pseudomonadati</taxon>
        <taxon>Pseudomonadota</taxon>
        <taxon>Alphaproteobacteria</taxon>
        <taxon>Rhodobacterales</taxon>
        <taxon>Roseobacteraceae</taxon>
        <taxon>Sulfitobacter</taxon>
    </lineage>
</organism>
<dbReference type="Gene3D" id="3.40.50.1440">
    <property type="entry name" value="Tubulin/FtsZ, GTPase domain"/>
    <property type="match status" value="1"/>
</dbReference>
<feature type="compositionally biased region" description="Polar residues" evidence="8">
    <location>
        <begin position="334"/>
        <end position="344"/>
    </location>
</feature>
<dbReference type="Gene3D" id="3.30.1330.20">
    <property type="entry name" value="Tubulin/FtsZ, C-terminal domain"/>
    <property type="match status" value="1"/>
</dbReference>
<reference evidence="11 12" key="1">
    <citation type="submission" date="2020-01" db="EMBL/GenBank/DDBJ databases">
        <title>Sulfitobacter sediminilitoris sp. nov., isolated from a tidal flat.</title>
        <authorList>
            <person name="Park S."/>
            <person name="Yoon J.-H."/>
        </authorList>
    </citation>
    <scope>NUCLEOTIDE SEQUENCE [LARGE SCALE GENOMIC DNA]</scope>
    <source>
        <strain evidence="11 12">JBTF-M27</strain>
    </source>
</reference>
<comment type="similarity">
    <text evidence="1 5 7">Belongs to the FtsZ family.</text>
</comment>
<name>A0A6P0C4U0_9RHOB</name>
<comment type="caution">
    <text evidence="11">The sequence shown here is derived from an EMBL/GenBank/DDBJ whole genome shotgun (WGS) entry which is preliminary data.</text>
</comment>
<dbReference type="Proteomes" id="UP000468591">
    <property type="component" value="Unassembled WGS sequence"/>
</dbReference>